<gene>
    <name evidence="2" type="ORF">B1A_06764</name>
</gene>
<evidence type="ECO:0000256" key="1">
    <source>
        <dbReference type="SAM" id="MobiDB-lite"/>
    </source>
</evidence>
<reference evidence="2" key="2">
    <citation type="journal article" date="2014" name="ISME J.">
        <title>Microbial stratification in low pH oxic and suboxic macroscopic growths along an acid mine drainage.</title>
        <authorList>
            <person name="Mendez-Garcia C."/>
            <person name="Mesa V."/>
            <person name="Sprenger R.R."/>
            <person name="Richter M."/>
            <person name="Diez M.S."/>
            <person name="Solano J."/>
            <person name="Bargiela R."/>
            <person name="Golyshina O.V."/>
            <person name="Manteca A."/>
            <person name="Ramos J.L."/>
            <person name="Gallego J.R."/>
            <person name="Llorente I."/>
            <person name="Martins Dos Santos V.A."/>
            <person name="Jensen O.N."/>
            <person name="Pelaez A.I."/>
            <person name="Sanchez J."/>
            <person name="Ferrer M."/>
        </authorList>
    </citation>
    <scope>NUCLEOTIDE SEQUENCE</scope>
</reference>
<organism evidence="2">
    <name type="scientific">mine drainage metagenome</name>
    <dbReference type="NCBI Taxonomy" id="410659"/>
    <lineage>
        <taxon>unclassified sequences</taxon>
        <taxon>metagenomes</taxon>
        <taxon>ecological metagenomes</taxon>
    </lineage>
</organism>
<feature type="compositionally biased region" description="Basic and acidic residues" evidence="1">
    <location>
        <begin position="18"/>
        <end position="27"/>
    </location>
</feature>
<accession>T1B9T5</accession>
<name>T1B9T5_9ZZZZ</name>
<proteinExistence type="predicted"/>
<protein>
    <submittedName>
        <fullName evidence="2">DNA primase</fullName>
    </submittedName>
</protein>
<reference evidence="2" key="1">
    <citation type="submission" date="2013-08" db="EMBL/GenBank/DDBJ databases">
        <authorList>
            <person name="Mendez C."/>
            <person name="Richter M."/>
            <person name="Ferrer M."/>
            <person name="Sanchez J."/>
        </authorList>
    </citation>
    <scope>NUCLEOTIDE SEQUENCE</scope>
</reference>
<feature type="region of interest" description="Disordered" evidence="1">
    <location>
        <begin position="1"/>
        <end position="31"/>
    </location>
</feature>
<sequence>MNAANENARRQPGVTFETAREGTRSAHDTAPPRIGIDALLARLERVKQTASGWRADCANGHKTHGTLSITQANSGAILLHCFSGCTVADVLGGLGLTMADIQPQRLRDESPEARRQARERFRLASVSAAAGVIAREADLVLIAAADTAQGIPLTEADLGRLAEGVERLQAAREVLA</sequence>
<dbReference type="AlphaFoldDB" id="T1B9T5"/>
<comment type="caution">
    <text evidence="2">The sequence shown here is derived from an EMBL/GenBank/DDBJ whole genome shotgun (WGS) entry which is preliminary data.</text>
</comment>
<dbReference type="EMBL" id="AUZX01004904">
    <property type="protein sequence ID" value="EQD69671.1"/>
    <property type="molecule type" value="Genomic_DNA"/>
</dbReference>
<evidence type="ECO:0000313" key="2">
    <source>
        <dbReference type="EMBL" id="EQD69671.1"/>
    </source>
</evidence>